<comment type="subcellular location">
    <subcellularLocation>
        <location evidence="1">Mitochondrion membrane</location>
    </subcellularLocation>
</comment>
<evidence type="ECO:0000256" key="9">
    <source>
        <dbReference type="ARBA" id="ARBA00023310"/>
    </source>
</evidence>
<keyword evidence="9" id="KW-0066">ATP synthesis</keyword>
<dbReference type="STRING" id="105785.A0A2J7PK72"/>
<evidence type="ECO:0000256" key="8">
    <source>
        <dbReference type="ARBA" id="ARBA00023136"/>
    </source>
</evidence>
<accession>A0A2J7PK72</accession>
<keyword evidence="6" id="KW-0406">Ion transport</keyword>
<evidence type="ECO:0000256" key="4">
    <source>
        <dbReference type="ARBA" id="ARBA00022547"/>
    </source>
</evidence>
<evidence type="ECO:0008006" key="12">
    <source>
        <dbReference type="Google" id="ProtNLM"/>
    </source>
</evidence>
<protein>
    <recommendedName>
        <fullName evidence="12">ATP synthase subunit g, mitochondrial</fullName>
    </recommendedName>
</protein>
<dbReference type="InParanoid" id="A0A2J7PK72"/>
<dbReference type="InterPro" id="IPR006808">
    <property type="entry name" value="ATP_synth_F0_gsu_mt"/>
</dbReference>
<dbReference type="OrthoDB" id="437at2759"/>
<dbReference type="GO" id="GO:0045259">
    <property type="term" value="C:proton-transporting ATP synthase complex"/>
    <property type="evidence" value="ECO:0007669"/>
    <property type="project" value="UniProtKB-KW"/>
</dbReference>
<evidence type="ECO:0000256" key="6">
    <source>
        <dbReference type="ARBA" id="ARBA00023065"/>
    </source>
</evidence>
<dbReference type="Proteomes" id="UP000235965">
    <property type="component" value="Unassembled WGS sequence"/>
</dbReference>
<evidence type="ECO:0000256" key="1">
    <source>
        <dbReference type="ARBA" id="ARBA00004325"/>
    </source>
</evidence>
<evidence type="ECO:0000256" key="7">
    <source>
        <dbReference type="ARBA" id="ARBA00023128"/>
    </source>
</evidence>
<organism evidence="10 11">
    <name type="scientific">Cryptotermes secundus</name>
    <dbReference type="NCBI Taxonomy" id="105785"/>
    <lineage>
        <taxon>Eukaryota</taxon>
        <taxon>Metazoa</taxon>
        <taxon>Ecdysozoa</taxon>
        <taxon>Arthropoda</taxon>
        <taxon>Hexapoda</taxon>
        <taxon>Insecta</taxon>
        <taxon>Pterygota</taxon>
        <taxon>Neoptera</taxon>
        <taxon>Polyneoptera</taxon>
        <taxon>Dictyoptera</taxon>
        <taxon>Blattodea</taxon>
        <taxon>Blattoidea</taxon>
        <taxon>Termitoidae</taxon>
        <taxon>Kalotermitidae</taxon>
        <taxon>Cryptotermitinae</taxon>
        <taxon>Cryptotermes</taxon>
    </lineage>
</organism>
<reference evidence="10 11" key="1">
    <citation type="submission" date="2017-12" db="EMBL/GenBank/DDBJ databases">
        <title>Hemimetabolous genomes reveal molecular basis of termite eusociality.</title>
        <authorList>
            <person name="Harrison M.C."/>
            <person name="Jongepier E."/>
            <person name="Robertson H.M."/>
            <person name="Arning N."/>
            <person name="Bitard-Feildel T."/>
            <person name="Chao H."/>
            <person name="Childers C.P."/>
            <person name="Dinh H."/>
            <person name="Doddapaneni H."/>
            <person name="Dugan S."/>
            <person name="Gowin J."/>
            <person name="Greiner C."/>
            <person name="Han Y."/>
            <person name="Hu H."/>
            <person name="Hughes D.S.T."/>
            <person name="Huylmans A.-K."/>
            <person name="Kemena C."/>
            <person name="Kremer L.P.M."/>
            <person name="Lee S.L."/>
            <person name="Lopez-Ezquerra A."/>
            <person name="Mallet L."/>
            <person name="Monroy-Kuhn J.M."/>
            <person name="Moser A."/>
            <person name="Murali S.C."/>
            <person name="Muzny D.M."/>
            <person name="Otani S."/>
            <person name="Piulachs M.-D."/>
            <person name="Poelchau M."/>
            <person name="Qu J."/>
            <person name="Schaub F."/>
            <person name="Wada-Katsumata A."/>
            <person name="Worley K.C."/>
            <person name="Xie Q."/>
            <person name="Ylla G."/>
            <person name="Poulsen M."/>
            <person name="Gibbs R.A."/>
            <person name="Schal C."/>
            <person name="Richards S."/>
            <person name="Belles X."/>
            <person name="Korb J."/>
            <person name="Bornberg-Bauer E."/>
        </authorList>
    </citation>
    <scope>NUCLEOTIDE SEQUENCE [LARGE SCALE GENOMIC DNA]</scope>
    <source>
        <tissue evidence="10">Whole body</tissue>
    </source>
</reference>
<dbReference type="EMBL" id="NEVH01024940">
    <property type="protein sequence ID" value="PNF16730.1"/>
    <property type="molecule type" value="Genomic_DNA"/>
</dbReference>
<dbReference type="FunCoup" id="A0A2J7PK72">
    <property type="interactions" value="346"/>
</dbReference>
<keyword evidence="8" id="KW-0472">Membrane</keyword>
<keyword evidence="5" id="KW-0375">Hydrogen ion transport</keyword>
<keyword evidence="7" id="KW-0496">Mitochondrion</keyword>
<gene>
    <name evidence="10" type="ORF">B7P43_G00870</name>
</gene>
<dbReference type="GO" id="GO:0015078">
    <property type="term" value="F:proton transmembrane transporter activity"/>
    <property type="evidence" value="ECO:0007669"/>
    <property type="project" value="InterPro"/>
</dbReference>
<dbReference type="AlphaFoldDB" id="A0A2J7PK72"/>
<sequence length="101" mass="11228">MAKAISSLVAKGPTLVKGFVDTATPKFNLFLKYAKVELAPPTPADIPQIRSGIQKLLTGFRTGKWKETTVKVSIFISLDTLDKPLTLFFFLVTRFELCFFG</sequence>
<dbReference type="GO" id="GO:0015986">
    <property type="term" value="P:proton motive force-driven ATP synthesis"/>
    <property type="evidence" value="ECO:0007669"/>
    <property type="project" value="InterPro"/>
</dbReference>
<name>A0A2J7PK72_9NEOP</name>
<evidence type="ECO:0000256" key="5">
    <source>
        <dbReference type="ARBA" id="ARBA00022781"/>
    </source>
</evidence>
<proteinExistence type="inferred from homology"/>
<evidence type="ECO:0000256" key="2">
    <source>
        <dbReference type="ARBA" id="ARBA00005699"/>
    </source>
</evidence>
<dbReference type="GO" id="GO:0031966">
    <property type="term" value="C:mitochondrial membrane"/>
    <property type="evidence" value="ECO:0007669"/>
    <property type="project" value="UniProtKB-SubCell"/>
</dbReference>
<evidence type="ECO:0000313" key="10">
    <source>
        <dbReference type="EMBL" id="PNF16730.1"/>
    </source>
</evidence>
<comment type="similarity">
    <text evidence="2">Belongs to the ATPase g subunit family.</text>
</comment>
<evidence type="ECO:0000313" key="11">
    <source>
        <dbReference type="Proteomes" id="UP000235965"/>
    </source>
</evidence>
<evidence type="ECO:0000256" key="3">
    <source>
        <dbReference type="ARBA" id="ARBA00022448"/>
    </source>
</evidence>
<keyword evidence="4" id="KW-0138">CF(0)</keyword>
<keyword evidence="11" id="KW-1185">Reference proteome</keyword>
<keyword evidence="3" id="KW-0813">Transport</keyword>
<dbReference type="Pfam" id="PF04718">
    <property type="entry name" value="ATP-synt_G"/>
    <property type="match status" value="1"/>
</dbReference>
<comment type="caution">
    <text evidence="10">The sequence shown here is derived from an EMBL/GenBank/DDBJ whole genome shotgun (WGS) entry which is preliminary data.</text>
</comment>